<name>A0A2T3ZX19_TRIHA</name>
<protein>
    <submittedName>
        <fullName evidence="1">Uncharacterized protein</fullName>
    </submittedName>
</protein>
<dbReference type="RefSeq" id="XP_024769038.1">
    <property type="nucleotide sequence ID" value="XM_024921694.1"/>
</dbReference>
<reference evidence="1 2" key="1">
    <citation type="submission" date="2016-07" db="EMBL/GenBank/DDBJ databases">
        <title>Multiple horizontal gene transfer events from other fungi enriched the ability of initially mycotrophic Trichoderma (Ascomycota) to feed on dead plant biomass.</title>
        <authorList>
            <consortium name="DOE Joint Genome Institute"/>
            <person name="Aerts A."/>
            <person name="Atanasova L."/>
            <person name="Chenthamara K."/>
            <person name="Zhang J."/>
            <person name="Grujic M."/>
            <person name="Henrissat B."/>
            <person name="Kuo A."/>
            <person name="Salamov A."/>
            <person name="Lipzen A."/>
            <person name="Labutti K."/>
            <person name="Barry K."/>
            <person name="Miao Y."/>
            <person name="Rahimi M.J."/>
            <person name="Shen Q."/>
            <person name="Grigoriev I.V."/>
            <person name="Kubicek C.P."/>
            <person name="Druzhinina I.S."/>
        </authorList>
    </citation>
    <scope>NUCLEOTIDE SEQUENCE [LARGE SCALE GENOMIC DNA]</scope>
    <source>
        <strain evidence="1 2">CBS 226.95</strain>
    </source>
</reference>
<dbReference type="Proteomes" id="UP000241690">
    <property type="component" value="Unassembled WGS sequence"/>
</dbReference>
<sequence length="90" mass="10338">IPRGVAKQQLSVEKKSTKNRKAAVLVIKTIGIIVIPYSYCKAKNLPCKIAKGYNRCKEYTRRRRSYDRNRISLAAAQQLATEKERLNTKE</sequence>
<dbReference type="GeneID" id="36630277"/>
<keyword evidence="2" id="KW-1185">Reference proteome</keyword>
<evidence type="ECO:0000313" key="1">
    <source>
        <dbReference type="EMBL" id="PTB49361.1"/>
    </source>
</evidence>
<evidence type="ECO:0000313" key="2">
    <source>
        <dbReference type="Proteomes" id="UP000241690"/>
    </source>
</evidence>
<gene>
    <name evidence="1" type="ORF">M431DRAFT_65810</name>
</gene>
<accession>A0A2T3ZX19</accession>
<organism evidence="1 2">
    <name type="scientific">Trichoderma harzianum CBS 226.95</name>
    <dbReference type="NCBI Taxonomy" id="983964"/>
    <lineage>
        <taxon>Eukaryota</taxon>
        <taxon>Fungi</taxon>
        <taxon>Dikarya</taxon>
        <taxon>Ascomycota</taxon>
        <taxon>Pezizomycotina</taxon>
        <taxon>Sordariomycetes</taxon>
        <taxon>Hypocreomycetidae</taxon>
        <taxon>Hypocreales</taxon>
        <taxon>Hypocreaceae</taxon>
        <taxon>Trichoderma</taxon>
    </lineage>
</organism>
<feature type="non-terminal residue" evidence="1">
    <location>
        <position position="1"/>
    </location>
</feature>
<dbReference type="EMBL" id="KZ679692">
    <property type="protein sequence ID" value="PTB49361.1"/>
    <property type="molecule type" value="Genomic_DNA"/>
</dbReference>
<dbReference type="AlphaFoldDB" id="A0A2T3ZX19"/>
<proteinExistence type="predicted"/>
<feature type="non-terminal residue" evidence="1">
    <location>
        <position position="90"/>
    </location>
</feature>